<reference evidence="1 2" key="1">
    <citation type="journal article" date="2018" name="Mol. Plant">
        <title>The genome of Artemisia annua provides insight into the evolution of Asteraceae family and artemisinin biosynthesis.</title>
        <authorList>
            <person name="Shen Q."/>
            <person name="Zhang L."/>
            <person name="Liao Z."/>
            <person name="Wang S."/>
            <person name="Yan T."/>
            <person name="Shi P."/>
            <person name="Liu M."/>
            <person name="Fu X."/>
            <person name="Pan Q."/>
            <person name="Wang Y."/>
            <person name="Lv Z."/>
            <person name="Lu X."/>
            <person name="Zhang F."/>
            <person name="Jiang W."/>
            <person name="Ma Y."/>
            <person name="Chen M."/>
            <person name="Hao X."/>
            <person name="Li L."/>
            <person name="Tang Y."/>
            <person name="Lv G."/>
            <person name="Zhou Y."/>
            <person name="Sun X."/>
            <person name="Brodelius P.E."/>
            <person name="Rose J.K.C."/>
            <person name="Tang K."/>
        </authorList>
    </citation>
    <scope>NUCLEOTIDE SEQUENCE [LARGE SCALE GENOMIC DNA]</scope>
    <source>
        <strain evidence="2">cv. Huhao1</strain>
        <tissue evidence="1">Leaf</tissue>
    </source>
</reference>
<dbReference type="PANTHER" id="PTHR45521:SF2">
    <property type="entry name" value="TRANSDUCIN_WD40 REPEAT-LIKE SUPERFAMILY PROTEIN"/>
    <property type="match status" value="1"/>
</dbReference>
<organism evidence="1 2">
    <name type="scientific">Artemisia annua</name>
    <name type="common">Sweet wormwood</name>
    <dbReference type="NCBI Taxonomy" id="35608"/>
    <lineage>
        <taxon>Eukaryota</taxon>
        <taxon>Viridiplantae</taxon>
        <taxon>Streptophyta</taxon>
        <taxon>Embryophyta</taxon>
        <taxon>Tracheophyta</taxon>
        <taxon>Spermatophyta</taxon>
        <taxon>Magnoliopsida</taxon>
        <taxon>eudicotyledons</taxon>
        <taxon>Gunneridae</taxon>
        <taxon>Pentapetalae</taxon>
        <taxon>asterids</taxon>
        <taxon>campanulids</taxon>
        <taxon>Asterales</taxon>
        <taxon>Asteraceae</taxon>
        <taxon>Asteroideae</taxon>
        <taxon>Anthemideae</taxon>
        <taxon>Artemisiinae</taxon>
        <taxon>Artemisia</taxon>
    </lineage>
</organism>
<proteinExistence type="predicted"/>
<comment type="caution">
    <text evidence="1">The sequence shown here is derived from an EMBL/GenBank/DDBJ whole genome shotgun (WGS) entry which is preliminary data.</text>
</comment>
<dbReference type="InterPro" id="IPR053290">
    <property type="entry name" value="TSET_complex_member"/>
</dbReference>
<evidence type="ECO:0000313" key="1">
    <source>
        <dbReference type="EMBL" id="PWA59655.1"/>
    </source>
</evidence>
<dbReference type="AlphaFoldDB" id="A0A2U1MEH1"/>
<keyword evidence="2" id="KW-1185">Reference proteome</keyword>
<evidence type="ECO:0000313" key="2">
    <source>
        <dbReference type="Proteomes" id="UP000245207"/>
    </source>
</evidence>
<dbReference type="PANTHER" id="PTHR45521">
    <property type="entry name" value="TSET COMPLEX MEMBER TSTF"/>
    <property type="match status" value="1"/>
</dbReference>
<sequence>MDIIDAADATGQAEVDREAIKRLAVVGAVKGTLHGKELHSLALRLANHGELTRLGGLMNNVISVGFGREAAFAAALMGDNALMEISNGNGNGREQWRDQQIATEDAKDASFWPLGGDRVGFKAIFMEYVPGLRRSGFRSLGLGSFYEEDSITFVGASVLGSFYEEGPNLRAFIWASVPVRFMKKAQIQEPSYGPLFQFVL</sequence>
<dbReference type="STRING" id="35608.A0A2U1MEH1"/>
<name>A0A2U1MEH1_ARTAN</name>
<gene>
    <name evidence="1" type="ORF">CTI12_AA389010</name>
</gene>
<accession>A0A2U1MEH1</accession>
<dbReference type="EMBL" id="PKPP01005564">
    <property type="protein sequence ID" value="PWA59655.1"/>
    <property type="molecule type" value="Genomic_DNA"/>
</dbReference>
<protein>
    <submittedName>
        <fullName evidence="1">Transducin/WD40 repeat-like superfamily protein</fullName>
    </submittedName>
</protein>
<dbReference type="OrthoDB" id="509637at2759"/>
<dbReference type="Proteomes" id="UP000245207">
    <property type="component" value="Unassembled WGS sequence"/>
</dbReference>